<dbReference type="PANTHER" id="PTHR22916">
    <property type="entry name" value="GLYCOSYLTRANSFERASE"/>
    <property type="match status" value="1"/>
</dbReference>
<dbReference type="EMBL" id="JBHSOW010000043">
    <property type="protein sequence ID" value="MFC5650043.1"/>
    <property type="molecule type" value="Genomic_DNA"/>
</dbReference>
<comment type="similarity">
    <text evidence="1">Belongs to the glycosyltransferase 2 family.</text>
</comment>
<keyword evidence="4" id="KW-1185">Reference proteome</keyword>
<keyword evidence="3" id="KW-0328">Glycosyltransferase</keyword>
<evidence type="ECO:0000259" key="2">
    <source>
        <dbReference type="Pfam" id="PF00535"/>
    </source>
</evidence>
<organism evidence="3 4">
    <name type="scientific">Paenibacillus solisilvae</name>
    <dbReference type="NCBI Taxonomy" id="2486751"/>
    <lineage>
        <taxon>Bacteria</taxon>
        <taxon>Bacillati</taxon>
        <taxon>Bacillota</taxon>
        <taxon>Bacilli</taxon>
        <taxon>Bacillales</taxon>
        <taxon>Paenibacillaceae</taxon>
        <taxon>Paenibacillus</taxon>
    </lineage>
</organism>
<dbReference type="EC" id="2.4.-.-" evidence="3"/>
<comment type="caution">
    <text evidence="3">The sequence shown here is derived from an EMBL/GenBank/DDBJ whole genome shotgun (WGS) entry which is preliminary data.</text>
</comment>
<evidence type="ECO:0000256" key="1">
    <source>
        <dbReference type="ARBA" id="ARBA00006739"/>
    </source>
</evidence>
<name>A0ABW0VXW2_9BACL</name>
<protein>
    <submittedName>
        <fullName evidence="3">Glycosyltransferase</fullName>
        <ecNumber evidence="3">2.4.-.-</ecNumber>
    </submittedName>
</protein>
<feature type="domain" description="Glycosyltransferase 2-like" evidence="2">
    <location>
        <begin position="9"/>
        <end position="131"/>
    </location>
</feature>
<dbReference type="SUPFAM" id="SSF53448">
    <property type="entry name" value="Nucleotide-diphospho-sugar transferases"/>
    <property type="match status" value="1"/>
</dbReference>
<gene>
    <name evidence="3" type="ORF">ACFPYJ_13115</name>
</gene>
<keyword evidence="3" id="KW-0808">Transferase</keyword>
<reference evidence="4" key="1">
    <citation type="journal article" date="2019" name="Int. J. Syst. Evol. Microbiol.">
        <title>The Global Catalogue of Microorganisms (GCM) 10K type strain sequencing project: providing services to taxonomists for standard genome sequencing and annotation.</title>
        <authorList>
            <consortium name="The Broad Institute Genomics Platform"/>
            <consortium name="The Broad Institute Genome Sequencing Center for Infectious Disease"/>
            <person name="Wu L."/>
            <person name="Ma J."/>
        </authorList>
    </citation>
    <scope>NUCLEOTIDE SEQUENCE [LARGE SCALE GENOMIC DNA]</scope>
    <source>
        <strain evidence="4">CGMCC 1.3240</strain>
    </source>
</reference>
<sequence length="263" mass="30509">MENNGVTIVTSTIRPEYTDEIFHNYARQKWSAKELILIINNNNISMDLFKEKAQQFDHVRIYRVDQSKNLGACLNFAVARANFNYIAKFDDDDYYSPDYIHEAMLLFTSSNADVIGKRSCYFYFPHRSVLLLRKTSVKPYGQCSRIAGATIMFHKRVFQKVSFNPRVVQGSDALFIQACLRKGYSIYNTSPYNFVAFRRPNRNSHTWKVTDTQLLSSKNASIIHTTEFKEFIDKSLDQLPFPDKIKRLAGLISQKTGSQSNWY</sequence>
<evidence type="ECO:0000313" key="3">
    <source>
        <dbReference type="EMBL" id="MFC5650043.1"/>
    </source>
</evidence>
<dbReference type="Proteomes" id="UP001596047">
    <property type="component" value="Unassembled WGS sequence"/>
</dbReference>
<proteinExistence type="inferred from homology"/>
<dbReference type="RefSeq" id="WP_379188593.1">
    <property type="nucleotide sequence ID" value="NZ_JBHSOW010000043.1"/>
</dbReference>
<dbReference type="Gene3D" id="3.90.550.10">
    <property type="entry name" value="Spore Coat Polysaccharide Biosynthesis Protein SpsA, Chain A"/>
    <property type="match status" value="1"/>
</dbReference>
<evidence type="ECO:0000313" key="4">
    <source>
        <dbReference type="Proteomes" id="UP001596047"/>
    </source>
</evidence>
<dbReference type="GO" id="GO:0016757">
    <property type="term" value="F:glycosyltransferase activity"/>
    <property type="evidence" value="ECO:0007669"/>
    <property type="project" value="UniProtKB-KW"/>
</dbReference>
<dbReference type="PANTHER" id="PTHR22916:SF3">
    <property type="entry name" value="UDP-GLCNAC:BETAGAL BETA-1,3-N-ACETYLGLUCOSAMINYLTRANSFERASE-LIKE PROTEIN 1"/>
    <property type="match status" value="1"/>
</dbReference>
<dbReference type="InterPro" id="IPR029044">
    <property type="entry name" value="Nucleotide-diphossugar_trans"/>
</dbReference>
<dbReference type="Pfam" id="PF00535">
    <property type="entry name" value="Glycos_transf_2"/>
    <property type="match status" value="1"/>
</dbReference>
<accession>A0ABW0VXW2</accession>
<dbReference type="InterPro" id="IPR001173">
    <property type="entry name" value="Glyco_trans_2-like"/>
</dbReference>